<dbReference type="Proteomes" id="UP000189704">
    <property type="component" value="Unplaced"/>
</dbReference>
<reference evidence="4" key="1">
    <citation type="submission" date="2025-08" db="UniProtKB">
        <authorList>
            <consortium name="RefSeq"/>
        </authorList>
    </citation>
    <scope>IDENTIFICATION</scope>
</reference>
<keyword evidence="3" id="KW-1185">Reference proteome</keyword>
<gene>
    <name evidence="4" type="primary">LOC103265019</name>
</gene>
<dbReference type="GO" id="GO:0005737">
    <property type="term" value="C:cytoplasm"/>
    <property type="evidence" value="ECO:0007669"/>
    <property type="project" value="TreeGrafter"/>
</dbReference>
<dbReference type="OrthoDB" id="194468at2759"/>
<dbReference type="PANTHER" id="PTHR16305:SF32">
    <property type="entry name" value="ADENYLATE CYCLASE TYPE 10"/>
    <property type="match status" value="1"/>
</dbReference>
<evidence type="ECO:0000256" key="2">
    <source>
        <dbReference type="ARBA" id="ARBA00022840"/>
    </source>
</evidence>
<sequence length="615" mass="71901">ISLIQLDSMILSHQMLVRCAAIIGLTFTTELLFEILPCWDRKMMINALATLMKSNIFDGFRNGKEFRMALKHNATSFEVHYRSLSLKPNESLAHRKEEELRELEGEVIECSIIRFCSPVMQKTAYELWLKNEKKAMHLKCALFLEVNAHRCSHCRSGDFIPYHHFTGDIRLNTLDLDMIKKMAKVQGFQTEEEIIFSKAEIPKRSELFSENLSPEEIKENILNFFDAVITKMKTSEENIFPLESCQCEEILEIVILPLAQNFLVLEENSKALYYFLEIVSAYLILGDNYMAYRYLNEGEKLLKTLEKEKSWSLRFESATFYSLKGQVCFNMGQMTLAKKMLRKALKRLNRIFPNNIISLVFHIHVEKNRRFHYINQQAQGNSPPGKKRLAQLCQQTACFSLLWQIYSLDHFFHYKSFGLLAAMMQVNTALETQDNFQIIKSYLDYSLYHHLAGCQVVWFKYEVMAMEHIFNLPLKGEGIEIVAHVAGTLGHIKFIMGHLDLVIELGSRAHKMWALLRNPNQHYVVLCNLSKAFFLKNRYKKLIQVLEWLWELSIAEEHIYSKAFFYFVCLDIMLYSGFVYRTFEECLEFIQQNEDNRILKFQSGILLGLYSCLAI</sequence>
<evidence type="ECO:0000313" key="3">
    <source>
        <dbReference type="Proteomes" id="UP000189704"/>
    </source>
</evidence>
<protein>
    <submittedName>
        <fullName evidence="4">Adenylate cyclase type 10-like</fullName>
    </submittedName>
</protein>
<evidence type="ECO:0000256" key="1">
    <source>
        <dbReference type="ARBA" id="ARBA00022741"/>
    </source>
</evidence>
<dbReference type="KEGG" id="csyr:103265019"/>
<keyword evidence="2" id="KW-0067">ATP-binding</keyword>
<dbReference type="SUPFAM" id="SSF48452">
    <property type="entry name" value="TPR-like"/>
    <property type="match status" value="1"/>
</dbReference>
<proteinExistence type="predicted"/>
<dbReference type="GO" id="GO:0005524">
    <property type="term" value="F:ATP binding"/>
    <property type="evidence" value="ECO:0007669"/>
    <property type="project" value="UniProtKB-KW"/>
</dbReference>
<dbReference type="GO" id="GO:0004016">
    <property type="term" value="F:adenylate cyclase activity"/>
    <property type="evidence" value="ECO:0007669"/>
    <property type="project" value="TreeGrafter"/>
</dbReference>
<evidence type="ECO:0000313" key="4">
    <source>
        <dbReference type="RefSeq" id="XP_008060916.2"/>
    </source>
</evidence>
<feature type="non-terminal residue" evidence="4">
    <location>
        <position position="615"/>
    </location>
</feature>
<keyword evidence="1" id="KW-0547">Nucleotide-binding</keyword>
<dbReference type="InterPro" id="IPR011990">
    <property type="entry name" value="TPR-like_helical_dom_sf"/>
</dbReference>
<dbReference type="GeneID" id="103265019"/>
<organism evidence="3 4">
    <name type="scientific">Carlito syrichta</name>
    <name type="common">Philippine tarsier</name>
    <name type="synonym">Tarsius syrichta</name>
    <dbReference type="NCBI Taxonomy" id="1868482"/>
    <lineage>
        <taxon>Eukaryota</taxon>
        <taxon>Metazoa</taxon>
        <taxon>Chordata</taxon>
        <taxon>Craniata</taxon>
        <taxon>Vertebrata</taxon>
        <taxon>Euteleostomi</taxon>
        <taxon>Mammalia</taxon>
        <taxon>Eutheria</taxon>
        <taxon>Euarchontoglires</taxon>
        <taxon>Primates</taxon>
        <taxon>Haplorrhini</taxon>
        <taxon>Tarsiiformes</taxon>
        <taxon>Tarsiidae</taxon>
        <taxon>Carlito</taxon>
    </lineage>
</organism>
<name>A0A1U7U4T8_CARSF</name>
<dbReference type="PANTHER" id="PTHR16305">
    <property type="entry name" value="TESTICULAR SOLUBLE ADENYLYL CYCLASE"/>
    <property type="match status" value="1"/>
</dbReference>
<accession>A0A1U7U4T8</accession>
<feature type="non-terminal residue" evidence="4">
    <location>
        <position position="1"/>
    </location>
</feature>
<dbReference type="AlphaFoldDB" id="A0A1U7U4T8"/>
<dbReference type="RefSeq" id="XP_008060916.2">
    <property type="nucleotide sequence ID" value="XM_008062725.2"/>
</dbReference>